<dbReference type="PANTHER" id="PTHR11360">
    <property type="entry name" value="MONOCARBOXYLATE TRANSPORTER"/>
    <property type="match status" value="1"/>
</dbReference>
<evidence type="ECO:0000313" key="4">
    <source>
        <dbReference type="EMBL" id="KAH8697946.1"/>
    </source>
</evidence>
<dbReference type="SUPFAM" id="SSF103473">
    <property type="entry name" value="MFS general substrate transporter"/>
    <property type="match status" value="1"/>
</dbReference>
<dbReference type="Gene3D" id="1.20.1250.20">
    <property type="entry name" value="MFS general substrate transporter like domains"/>
    <property type="match status" value="1"/>
</dbReference>
<dbReference type="EMBL" id="JAJTJA010000006">
    <property type="protein sequence ID" value="KAH8697946.1"/>
    <property type="molecule type" value="Genomic_DNA"/>
</dbReference>
<sequence length="166" mass="17763">MLGLTVACGVQPALTIIGRLFKHRRALATGLVASGSSAGGVGFPIMFSKLVPLVGFAWALRVGVLASIVSYKIAWCITRTNQNSKQLKSLADLFDLGGFKDARYIYLSLGSFMTNLGLYGPYYYVEPFCTLLDPAASVKVYLLPLINASSLAGRIIGGYVTDSNNN</sequence>
<keyword evidence="5" id="KW-1185">Reference proteome</keyword>
<reference evidence="4" key="1">
    <citation type="submission" date="2021-12" db="EMBL/GenBank/DDBJ databases">
        <title>Convergent genome expansion in fungi linked to evolution of root-endophyte symbiosis.</title>
        <authorList>
            <consortium name="DOE Joint Genome Institute"/>
            <person name="Ke Y.-H."/>
            <person name="Bonito G."/>
            <person name="Liao H.-L."/>
            <person name="Looney B."/>
            <person name="Rojas-Flechas A."/>
            <person name="Nash J."/>
            <person name="Hameed K."/>
            <person name="Schadt C."/>
            <person name="Martin F."/>
            <person name="Crous P.W."/>
            <person name="Miettinen O."/>
            <person name="Magnuson J.K."/>
            <person name="Labbe J."/>
            <person name="Jacobson D."/>
            <person name="Doktycz M.J."/>
            <person name="Veneault-Fourrey C."/>
            <person name="Kuo A."/>
            <person name="Mondo S."/>
            <person name="Calhoun S."/>
            <person name="Riley R."/>
            <person name="Ohm R."/>
            <person name="LaButti K."/>
            <person name="Andreopoulos B."/>
            <person name="Pangilinan J."/>
            <person name="Nolan M."/>
            <person name="Tritt A."/>
            <person name="Clum A."/>
            <person name="Lipzen A."/>
            <person name="Daum C."/>
            <person name="Barry K."/>
            <person name="Grigoriev I.V."/>
            <person name="Vilgalys R."/>
        </authorList>
    </citation>
    <scope>NUCLEOTIDE SEQUENCE</scope>
    <source>
        <strain evidence="4">PMI_201</strain>
    </source>
</reference>
<dbReference type="Pfam" id="PF07690">
    <property type="entry name" value="MFS_1"/>
    <property type="match status" value="1"/>
</dbReference>
<dbReference type="InterPro" id="IPR011701">
    <property type="entry name" value="MFS"/>
</dbReference>
<comment type="subcellular location">
    <subcellularLocation>
        <location evidence="1">Membrane</location>
        <topology evidence="1">Multi-pass membrane protein</topology>
    </subcellularLocation>
</comment>
<keyword evidence="3" id="KW-0812">Transmembrane</keyword>
<name>A0AAD4KS57_9EURO</name>
<evidence type="ECO:0000313" key="5">
    <source>
        <dbReference type="Proteomes" id="UP001201262"/>
    </source>
</evidence>
<dbReference type="Proteomes" id="UP001201262">
    <property type="component" value="Unassembled WGS sequence"/>
</dbReference>
<dbReference type="InterPro" id="IPR050327">
    <property type="entry name" value="Proton-linked_MCT"/>
</dbReference>
<dbReference type="AlphaFoldDB" id="A0AAD4KS57"/>
<dbReference type="RefSeq" id="XP_046072647.1">
    <property type="nucleotide sequence ID" value="XM_046222146.1"/>
</dbReference>
<evidence type="ECO:0000256" key="3">
    <source>
        <dbReference type="SAM" id="Phobius"/>
    </source>
</evidence>
<keyword evidence="3" id="KW-0472">Membrane</keyword>
<protein>
    <submittedName>
        <fullName evidence="4">Major facilitator superfamily domain-containing protein</fullName>
    </submittedName>
</protein>
<proteinExistence type="inferred from homology"/>
<dbReference type="GO" id="GO:0022857">
    <property type="term" value="F:transmembrane transporter activity"/>
    <property type="evidence" value="ECO:0007669"/>
    <property type="project" value="InterPro"/>
</dbReference>
<accession>A0AAD4KS57</accession>
<feature type="transmembrane region" description="Helical" evidence="3">
    <location>
        <begin position="26"/>
        <end position="47"/>
    </location>
</feature>
<evidence type="ECO:0000256" key="1">
    <source>
        <dbReference type="ARBA" id="ARBA00004141"/>
    </source>
</evidence>
<organism evidence="4 5">
    <name type="scientific">Talaromyces proteolyticus</name>
    <dbReference type="NCBI Taxonomy" id="1131652"/>
    <lineage>
        <taxon>Eukaryota</taxon>
        <taxon>Fungi</taxon>
        <taxon>Dikarya</taxon>
        <taxon>Ascomycota</taxon>
        <taxon>Pezizomycotina</taxon>
        <taxon>Eurotiomycetes</taxon>
        <taxon>Eurotiomycetidae</taxon>
        <taxon>Eurotiales</taxon>
        <taxon>Trichocomaceae</taxon>
        <taxon>Talaromyces</taxon>
        <taxon>Talaromyces sect. Bacilispori</taxon>
    </lineage>
</organism>
<dbReference type="PANTHER" id="PTHR11360:SF281">
    <property type="entry name" value="ASPYRIDONES EFFLUX PROTEIN APDF-RELATED"/>
    <property type="match status" value="1"/>
</dbReference>
<dbReference type="GO" id="GO:0016020">
    <property type="term" value="C:membrane"/>
    <property type="evidence" value="ECO:0007669"/>
    <property type="project" value="UniProtKB-SubCell"/>
</dbReference>
<dbReference type="InterPro" id="IPR036259">
    <property type="entry name" value="MFS_trans_sf"/>
</dbReference>
<gene>
    <name evidence="4" type="ORF">BGW36DRAFT_461820</name>
</gene>
<comment type="similarity">
    <text evidence="2">Belongs to the major facilitator superfamily. Monocarboxylate porter (TC 2.A.1.13) family.</text>
</comment>
<comment type="caution">
    <text evidence="4">The sequence shown here is derived from an EMBL/GenBank/DDBJ whole genome shotgun (WGS) entry which is preliminary data.</text>
</comment>
<feature type="transmembrane region" description="Helical" evidence="3">
    <location>
        <begin position="53"/>
        <end position="75"/>
    </location>
</feature>
<dbReference type="GeneID" id="70252433"/>
<evidence type="ECO:0000256" key="2">
    <source>
        <dbReference type="ARBA" id="ARBA00006727"/>
    </source>
</evidence>
<keyword evidence="3" id="KW-1133">Transmembrane helix</keyword>